<dbReference type="eggNOG" id="ENOG502SX5K">
    <property type="taxonomic scope" value="Eukaryota"/>
</dbReference>
<dbReference type="OrthoDB" id="4161727at2759"/>
<dbReference type="PANTHER" id="PTHR38166:SF1">
    <property type="entry name" value="C2H2-TYPE DOMAIN-CONTAINING PROTEIN"/>
    <property type="match status" value="1"/>
</dbReference>
<accession>G0S4B7</accession>
<evidence type="ECO:0000313" key="3">
    <source>
        <dbReference type="Proteomes" id="UP000008066"/>
    </source>
</evidence>
<protein>
    <recommendedName>
        <fullName evidence="4">C2H2-type domain-containing protein</fullName>
    </recommendedName>
</protein>
<dbReference type="STRING" id="759272.G0S4B7"/>
<dbReference type="HOGENOM" id="CLU_376419_0_0_1"/>
<feature type="compositionally biased region" description="Polar residues" evidence="1">
    <location>
        <begin position="269"/>
        <end position="289"/>
    </location>
</feature>
<feature type="compositionally biased region" description="Pro residues" evidence="1">
    <location>
        <begin position="125"/>
        <end position="134"/>
    </location>
</feature>
<organism evidence="3">
    <name type="scientific">Chaetomium thermophilum (strain DSM 1495 / CBS 144.50 / IMI 039719)</name>
    <name type="common">Thermochaetoides thermophila</name>
    <dbReference type="NCBI Taxonomy" id="759272"/>
    <lineage>
        <taxon>Eukaryota</taxon>
        <taxon>Fungi</taxon>
        <taxon>Dikarya</taxon>
        <taxon>Ascomycota</taxon>
        <taxon>Pezizomycotina</taxon>
        <taxon>Sordariomycetes</taxon>
        <taxon>Sordariomycetidae</taxon>
        <taxon>Sordariales</taxon>
        <taxon>Chaetomiaceae</taxon>
        <taxon>Thermochaetoides</taxon>
    </lineage>
</organism>
<dbReference type="Proteomes" id="UP000008066">
    <property type="component" value="Unassembled WGS sequence"/>
</dbReference>
<proteinExistence type="predicted"/>
<dbReference type="EMBL" id="GL988041">
    <property type="protein sequence ID" value="EGS22075.1"/>
    <property type="molecule type" value="Genomic_DNA"/>
</dbReference>
<dbReference type="OMA" id="DHESCAR"/>
<feature type="region of interest" description="Disordered" evidence="1">
    <location>
        <begin position="124"/>
        <end position="308"/>
    </location>
</feature>
<reference evidence="2 3" key="1">
    <citation type="journal article" date="2011" name="Cell">
        <title>Insight into structure and assembly of the nuclear pore complex by utilizing the genome of a eukaryotic thermophile.</title>
        <authorList>
            <person name="Amlacher S."/>
            <person name="Sarges P."/>
            <person name="Flemming D."/>
            <person name="van Noort V."/>
            <person name="Kunze R."/>
            <person name="Devos D.P."/>
            <person name="Arumugam M."/>
            <person name="Bork P."/>
            <person name="Hurt E."/>
        </authorList>
    </citation>
    <scope>NUCLEOTIDE SEQUENCE [LARGE SCALE GENOMIC DNA]</scope>
    <source>
        <strain evidence="3">DSM 1495 / CBS 144.50 / IMI 039719</strain>
    </source>
</reference>
<feature type="compositionally biased region" description="Low complexity" evidence="1">
    <location>
        <begin position="135"/>
        <end position="151"/>
    </location>
</feature>
<feature type="compositionally biased region" description="Low complexity" evidence="1">
    <location>
        <begin position="167"/>
        <end position="185"/>
    </location>
</feature>
<feature type="region of interest" description="Disordered" evidence="1">
    <location>
        <begin position="1"/>
        <end position="94"/>
    </location>
</feature>
<gene>
    <name evidence="2" type="ORF">CTHT_0039600</name>
</gene>
<evidence type="ECO:0000256" key="1">
    <source>
        <dbReference type="SAM" id="MobiDB-lite"/>
    </source>
</evidence>
<dbReference type="PANTHER" id="PTHR38166">
    <property type="entry name" value="C2H2-TYPE DOMAIN-CONTAINING PROTEIN-RELATED"/>
    <property type="match status" value="1"/>
</dbReference>
<dbReference type="RefSeq" id="XP_006694371.1">
    <property type="nucleotide sequence ID" value="XM_006694308.1"/>
</dbReference>
<dbReference type="GeneID" id="18257998"/>
<dbReference type="AlphaFoldDB" id="G0S4B7"/>
<evidence type="ECO:0008006" key="4">
    <source>
        <dbReference type="Google" id="ProtNLM"/>
    </source>
</evidence>
<feature type="compositionally biased region" description="Polar residues" evidence="1">
    <location>
        <begin position="73"/>
        <end position="91"/>
    </location>
</feature>
<feature type="region of interest" description="Disordered" evidence="1">
    <location>
        <begin position="356"/>
        <end position="420"/>
    </location>
</feature>
<feature type="compositionally biased region" description="Basic and acidic residues" evidence="1">
    <location>
        <begin position="57"/>
        <end position="67"/>
    </location>
</feature>
<feature type="compositionally biased region" description="Acidic residues" evidence="1">
    <location>
        <begin position="356"/>
        <end position="366"/>
    </location>
</feature>
<keyword evidence="3" id="KW-1185">Reference proteome</keyword>
<name>G0S4B7_CHATD</name>
<evidence type="ECO:0000313" key="2">
    <source>
        <dbReference type="EMBL" id="EGS22075.1"/>
    </source>
</evidence>
<dbReference type="KEGG" id="cthr:CTHT_0039600"/>
<sequence>MSPSGSVPDPSEVKTAQIAQVPNEPLRALSSSDDEESKHSCSQDGAVKLTKKMSTLHIDDDRDRNSGEDIEVSSDSQSLVSDIEDGSSSFQAEGKLDEQKQAIVNQLMKKFCLALDIKLAAVRPSKPPAAPKPKPGVSQRPPSPSLRLSAAVPPPPAAPSARREQSRQPAPAVLPPAALQISLAAPTPPPLPTAPLAHPAQSRSAFLLPPSHSRLPPAGGVEFSLAGHARSQRAMARSETRPMPSPSADESVKMRRDALSFFRKKSPTKESTTQSSDIARHLSSSQQRRTGGMRETSRDGVPEGADLVEYPEADAQAIYNFGSSSLLEYCLESTVEDTDVQSFSQGQPVLDIEAEVDNSDGEEAKEETEGAPAPSVRKRGAPPVKAQETVSVAEEDDGDGRRKKPRKTAPNSKSGGRKFACPYFKRNPRKYGKWTSCPGPGWDEVHRVKTHLYRRHSLPIQCPRCWEVFKVDSELQSHLQQDPPCTIQGNRMLHEGFTKDQEKKLRSRKKTHADMTDEEKWREIYLILFPDDDPSSIPSPYYDDPSEEQKSGELEDFATFLRREMPTLVRRELEVLFQNEFQDIDERIRPRVAEIVLNLQPKLLSLYKQSQMPLSEWGPQPFEQTGSSKEPTSTPVVSQGIEFGTASMTSKLTPDTAVSTNTFELTSDMFQNGQFNPGWDIFDMNQGQWSADVGLGPNWDLEFQKMLDHIVFPPQWGNAPEQYQAVSYQTEQHQPLT</sequence>